<keyword evidence="10" id="KW-1185">Reference proteome</keyword>
<keyword evidence="4" id="KW-0378">Hydrolase</keyword>
<evidence type="ECO:0000259" key="8">
    <source>
        <dbReference type="Pfam" id="PF01694"/>
    </source>
</evidence>
<keyword evidence="3 7" id="KW-0812">Transmembrane</keyword>
<dbReference type="CDD" id="cd02440">
    <property type="entry name" value="AdoMet_MTases"/>
    <property type="match status" value="1"/>
</dbReference>
<comment type="similarity">
    <text evidence="2">Belongs to the peptidase S54 family.</text>
</comment>
<gene>
    <name evidence="9" type="ORF">MCHLO_12477</name>
</gene>
<evidence type="ECO:0000256" key="1">
    <source>
        <dbReference type="ARBA" id="ARBA00004141"/>
    </source>
</evidence>
<dbReference type="Proteomes" id="UP000815677">
    <property type="component" value="Unassembled WGS sequence"/>
</dbReference>
<evidence type="ECO:0000256" key="2">
    <source>
        <dbReference type="ARBA" id="ARBA00009045"/>
    </source>
</evidence>
<evidence type="ECO:0000256" key="4">
    <source>
        <dbReference type="ARBA" id="ARBA00022801"/>
    </source>
</evidence>
<dbReference type="SUPFAM" id="SSF53335">
    <property type="entry name" value="S-adenosyl-L-methionine-dependent methyltransferases"/>
    <property type="match status" value="1"/>
</dbReference>
<dbReference type="PANTHER" id="PTHR43731">
    <property type="entry name" value="RHOMBOID PROTEASE"/>
    <property type="match status" value="1"/>
</dbReference>
<protein>
    <recommendedName>
        <fullName evidence="8">Peptidase S54 rhomboid domain-containing protein</fullName>
    </recommendedName>
</protein>
<evidence type="ECO:0000256" key="7">
    <source>
        <dbReference type="SAM" id="Phobius"/>
    </source>
</evidence>
<evidence type="ECO:0000256" key="5">
    <source>
        <dbReference type="ARBA" id="ARBA00022989"/>
    </source>
</evidence>
<accession>A0ABQ0LYU7</accession>
<evidence type="ECO:0000313" key="10">
    <source>
        <dbReference type="Proteomes" id="UP000815677"/>
    </source>
</evidence>
<dbReference type="Gene3D" id="3.40.50.150">
    <property type="entry name" value="Vaccinia Virus protein VP39"/>
    <property type="match status" value="1"/>
</dbReference>
<dbReference type="InterPro" id="IPR029063">
    <property type="entry name" value="SAM-dependent_MTases_sf"/>
</dbReference>
<dbReference type="Gene3D" id="1.20.1540.10">
    <property type="entry name" value="Rhomboid-like"/>
    <property type="match status" value="1"/>
</dbReference>
<dbReference type="InterPro" id="IPR050925">
    <property type="entry name" value="Rhomboid_protease_S54"/>
</dbReference>
<dbReference type="EMBL" id="DF849104">
    <property type="protein sequence ID" value="GAT55747.1"/>
    <property type="molecule type" value="Genomic_DNA"/>
</dbReference>
<dbReference type="InterPro" id="IPR019410">
    <property type="entry name" value="Methyltransf_16"/>
</dbReference>
<feature type="transmembrane region" description="Helical" evidence="7">
    <location>
        <begin position="255"/>
        <end position="277"/>
    </location>
</feature>
<evidence type="ECO:0000256" key="6">
    <source>
        <dbReference type="ARBA" id="ARBA00023136"/>
    </source>
</evidence>
<comment type="subcellular location">
    <subcellularLocation>
        <location evidence="1">Membrane</location>
        <topology evidence="1">Multi-pass membrane protein</topology>
    </subcellularLocation>
</comment>
<proteinExistence type="inferred from homology"/>
<organism evidence="9 10">
    <name type="scientific">Mycena chlorophos</name>
    <name type="common">Agaric fungus</name>
    <name type="synonym">Agaricus chlorophos</name>
    <dbReference type="NCBI Taxonomy" id="658473"/>
    <lineage>
        <taxon>Eukaryota</taxon>
        <taxon>Fungi</taxon>
        <taxon>Dikarya</taxon>
        <taxon>Basidiomycota</taxon>
        <taxon>Agaricomycotina</taxon>
        <taxon>Agaricomycetes</taxon>
        <taxon>Agaricomycetidae</taxon>
        <taxon>Agaricales</taxon>
        <taxon>Marasmiineae</taxon>
        <taxon>Mycenaceae</taxon>
        <taxon>Mycena</taxon>
    </lineage>
</organism>
<dbReference type="Pfam" id="PF01694">
    <property type="entry name" value="Rhomboid"/>
    <property type="match status" value="1"/>
</dbReference>
<feature type="non-terminal residue" evidence="9">
    <location>
        <position position="684"/>
    </location>
</feature>
<dbReference type="PANTHER" id="PTHR43731:SF14">
    <property type="entry name" value="PRESENILIN-ASSOCIATED RHOMBOID-LIKE PROTEIN, MITOCHONDRIAL"/>
    <property type="match status" value="1"/>
</dbReference>
<evidence type="ECO:0000256" key="3">
    <source>
        <dbReference type="ARBA" id="ARBA00022692"/>
    </source>
</evidence>
<reference evidence="9" key="1">
    <citation type="submission" date="2014-09" db="EMBL/GenBank/DDBJ databases">
        <title>Genome sequence of the luminous mushroom Mycena chlorophos for searching fungal bioluminescence genes.</title>
        <authorList>
            <person name="Tanaka Y."/>
            <person name="Kasuga D."/>
            <person name="Oba Y."/>
            <person name="Hase S."/>
            <person name="Sato K."/>
            <person name="Oba Y."/>
            <person name="Sakakibara Y."/>
        </authorList>
    </citation>
    <scope>NUCLEOTIDE SEQUENCE</scope>
</reference>
<dbReference type="SUPFAM" id="SSF144091">
    <property type="entry name" value="Rhomboid-like"/>
    <property type="match status" value="1"/>
</dbReference>
<dbReference type="InterPro" id="IPR022764">
    <property type="entry name" value="Peptidase_S54_rhomboid_dom"/>
</dbReference>
<feature type="domain" description="Peptidase S54 rhomboid" evidence="8">
    <location>
        <begin position="205"/>
        <end position="375"/>
    </location>
</feature>
<dbReference type="Pfam" id="PF10294">
    <property type="entry name" value="Methyltransf_16"/>
    <property type="match status" value="1"/>
</dbReference>
<feature type="transmembrane region" description="Helical" evidence="7">
    <location>
        <begin position="298"/>
        <end position="320"/>
    </location>
</feature>
<evidence type="ECO:0000313" key="9">
    <source>
        <dbReference type="EMBL" id="GAT55747.1"/>
    </source>
</evidence>
<keyword evidence="6 7" id="KW-0472">Membrane</keyword>
<keyword evidence="5 7" id="KW-1133">Transmembrane helix</keyword>
<name>A0ABQ0LYU7_MYCCL</name>
<dbReference type="InterPro" id="IPR035952">
    <property type="entry name" value="Rhomboid-like_sf"/>
</dbReference>
<sequence>MRLAFLPPFPRALVCSSRAFHGFPRYRSSNLTHIRVQPPRFVVARRKAQRDEAEEEPDLRTPTSTQNATMFTVFASAGTLLWAATCTNSDTDETAMKVIRESGTPLDAGKITSRDLWRYKAYETERELLGWAVWITRNLPPTAGIYVLNKYLRFMQYWNDADDATKLCWGIVALNVSVFFVWQIPPLHPFMRRYFLDNPLSGRALPLLTSVFSHQSFAHLFSNCFTLIEFGFAAGAYLEIQQQARSSDLQSTSCYHFLAFFVAAGLFSSLASNALRLRRYDKLRADLSGSKLRAAKSIVAPSLGASGALCSCVVLTALAFPQVSLTVPFIHVEIPVQTAVGGFVLWDIIGFWRGWSTCDHVAHLGGAMFGLVYYMYGPKLWDTYRAFSARWFNRKRKVAVESEFGHNHKMFFYISFVRPPPTSCSSSLSITPQVANDLRTEFHESGPLDIYYSRALTRRYRIALDEENIGDKPFGVMSMPIQLGAGQSSKGKAKLQDQIERVYTFGDKGLRIMEQTSFDLDKKIWDSGIGLSSWLVRNPIDDPNPLRILELGAGTGIVSLVLSAMRPQDEIITTDVKSAMPLLRHNIAQNASPVRAEVLDWDEDAFSEGAFDILVYVCPPKILPVPTPSRMADVTYNTASFPSLVKTIKKAVGARIIMGYKQRDPAERDLWTMLANEGIQLKHT</sequence>